<reference evidence="8" key="1">
    <citation type="submission" date="2025-08" db="UniProtKB">
        <authorList>
            <consortium name="RefSeq"/>
        </authorList>
    </citation>
    <scope>IDENTIFICATION</scope>
    <source>
        <tissue evidence="8">Whole organism</tissue>
    </source>
</reference>
<evidence type="ECO:0000256" key="2">
    <source>
        <dbReference type="ARBA" id="ARBA00012255"/>
    </source>
</evidence>
<feature type="domain" description="PARG helical" evidence="6">
    <location>
        <begin position="72"/>
        <end position="189"/>
    </location>
</feature>
<sequence length="787" mass="86172">MALVMLPCDVPWWPTLVRHLQQIAEAKDPAEFVEGMLKIHNMCNVGLDPDEPERPDQTVFDGLRKYLEKELSAAERSHFLRQTAPAMVRRALALKDLKPPSGLHFSLQQQGDRVEYDRPFIASVLAHAFFSSYPKRTPKTHPTLQDCNFSLFFRNLDQKCQKAKLRSIWRYFDEMELDTAPTDKIIISREVMTGREWLTIEDWLECGLPLCPLAVRHEGRLERAEPSALRVCFANSRLGGAALEDGSSQEAVQFTTCPELVAVLLRVEALEDNEALIVENLLQVARIADPRQRATFEPVSGSVLLSVCCVDAENYRRLPLSQFEEDNVLRELNKALLGFRQHRWVAPPQPPEAAPTREHHQRRLSPIGESFSSTQSDAKEPHHPDGTPARGRAPPRGRSISPSGRPRPQGPGRPPRQPARRPKGGGGGPPPTTPGPAGAAARRGRFIVLGSSGECLPVSRRKIMTGGLTQRRGPGGALAPGAAAGAAVQPRGRAASRPPGDDSSGSDEFHSAHSSLEGSDDDQDGGARRYSAEMDSPQRRSAFAERLREALRREAQSSSESDESSYAVGITVAGTGLADEDIRLRRGGSRGFMLDDSRSVESYTEAPSDALALALTLAAQSGPPERRPLAQGGGAQMRRSSSSKYSFDTELSSDLEDAYEQFANLVEDQRSSSGSSEMEGRVDGRDVAVAQFASRLLKRTLSDSFAGVQLGDEHEPQPRKPTLLAGGSFGATDGGKQRHLKLAHIARSMSLELAKHKHRLASQLVSTRRPWRYPCCARVSATKCTAD</sequence>
<feature type="region of interest" description="Disordered" evidence="4">
    <location>
        <begin position="466"/>
        <end position="565"/>
    </location>
</feature>
<dbReference type="GO" id="GO:0005975">
    <property type="term" value="P:carbohydrate metabolic process"/>
    <property type="evidence" value="ECO:0007669"/>
    <property type="project" value="InterPro"/>
</dbReference>
<dbReference type="RefSeq" id="XP_052121803.1">
    <property type="nucleotide sequence ID" value="XM_052265843.1"/>
</dbReference>
<evidence type="ECO:0000256" key="3">
    <source>
        <dbReference type="ARBA" id="ARBA00022801"/>
    </source>
</evidence>
<protein>
    <recommendedName>
        <fullName evidence="2">poly(ADP-ribose) glycohydrolase</fullName>
        <ecNumber evidence="2">3.2.1.143</ecNumber>
    </recommendedName>
</protein>
<evidence type="ECO:0000259" key="6">
    <source>
        <dbReference type="Pfam" id="PF20811"/>
    </source>
</evidence>
<comment type="similarity">
    <text evidence="1">Belongs to the poly(ADP-ribose) glycohydrolase family.</text>
</comment>
<feature type="region of interest" description="Disordered" evidence="4">
    <location>
        <begin position="621"/>
        <end position="649"/>
    </location>
</feature>
<accession>A0A9C6WYU4</accession>
<evidence type="ECO:0000256" key="1">
    <source>
        <dbReference type="ARBA" id="ARBA00009545"/>
    </source>
</evidence>
<gene>
    <name evidence="8" type="primary">LOC113212013</name>
</gene>
<dbReference type="PANTHER" id="PTHR12837">
    <property type="entry name" value="POLY ADP-RIBOSE GLYCOHYDROLASE"/>
    <property type="match status" value="1"/>
</dbReference>
<evidence type="ECO:0000313" key="7">
    <source>
        <dbReference type="Proteomes" id="UP000504606"/>
    </source>
</evidence>
<dbReference type="GO" id="GO:0004649">
    <property type="term" value="F:poly(ADP-ribose) glycohydrolase activity"/>
    <property type="evidence" value="ECO:0007669"/>
    <property type="project" value="UniProtKB-EC"/>
</dbReference>
<dbReference type="GO" id="GO:0009225">
    <property type="term" value="P:nucleotide-sugar metabolic process"/>
    <property type="evidence" value="ECO:0007669"/>
    <property type="project" value="TreeGrafter"/>
</dbReference>
<evidence type="ECO:0000313" key="8">
    <source>
        <dbReference type="RefSeq" id="XP_052121803.1"/>
    </source>
</evidence>
<dbReference type="AlphaFoldDB" id="A0A9C6WYU4"/>
<feature type="compositionally biased region" description="Polar residues" evidence="4">
    <location>
        <begin position="638"/>
        <end position="649"/>
    </location>
</feature>
<dbReference type="Pfam" id="PF20811">
    <property type="entry name" value="PARG_cat_N"/>
    <property type="match status" value="1"/>
</dbReference>
<feature type="compositionally biased region" description="Low complexity" evidence="4">
    <location>
        <begin position="479"/>
        <end position="495"/>
    </location>
</feature>
<dbReference type="GeneID" id="113212013"/>
<organism evidence="7 8">
    <name type="scientific">Frankliniella occidentalis</name>
    <name type="common">Western flower thrips</name>
    <name type="synonym">Euthrips occidentalis</name>
    <dbReference type="NCBI Taxonomy" id="133901"/>
    <lineage>
        <taxon>Eukaryota</taxon>
        <taxon>Metazoa</taxon>
        <taxon>Ecdysozoa</taxon>
        <taxon>Arthropoda</taxon>
        <taxon>Hexapoda</taxon>
        <taxon>Insecta</taxon>
        <taxon>Pterygota</taxon>
        <taxon>Neoptera</taxon>
        <taxon>Paraneoptera</taxon>
        <taxon>Thysanoptera</taxon>
        <taxon>Terebrantia</taxon>
        <taxon>Thripoidea</taxon>
        <taxon>Thripidae</taxon>
        <taxon>Frankliniella</taxon>
    </lineage>
</organism>
<dbReference type="InterPro" id="IPR007724">
    <property type="entry name" value="Poly_GlycHdrlase"/>
</dbReference>
<dbReference type="GO" id="GO:0006282">
    <property type="term" value="P:regulation of DNA repair"/>
    <property type="evidence" value="ECO:0007669"/>
    <property type="project" value="InterPro"/>
</dbReference>
<feature type="region of interest" description="Disordered" evidence="4">
    <location>
        <begin position="368"/>
        <end position="439"/>
    </location>
</feature>
<name>A0A9C6WYU4_FRAOC</name>
<evidence type="ECO:0000259" key="5">
    <source>
        <dbReference type="Pfam" id="PF05028"/>
    </source>
</evidence>
<dbReference type="PANTHER" id="PTHR12837:SF14">
    <property type="entry name" value="POLY(ADP-RIBOSE) GLYCOHYDROLASE"/>
    <property type="match status" value="1"/>
</dbReference>
<dbReference type="Proteomes" id="UP000504606">
    <property type="component" value="Unplaced"/>
</dbReference>
<keyword evidence="7" id="KW-1185">Reference proteome</keyword>
<evidence type="ECO:0000256" key="4">
    <source>
        <dbReference type="SAM" id="MobiDB-lite"/>
    </source>
</evidence>
<dbReference type="GO" id="GO:0005634">
    <property type="term" value="C:nucleus"/>
    <property type="evidence" value="ECO:0007669"/>
    <property type="project" value="TreeGrafter"/>
</dbReference>
<proteinExistence type="inferred from homology"/>
<dbReference type="Pfam" id="PF05028">
    <property type="entry name" value="PARG_cat_C"/>
    <property type="match status" value="1"/>
</dbReference>
<feature type="compositionally biased region" description="Basic and acidic residues" evidence="4">
    <location>
        <begin position="525"/>
        <end position="555"/>
    </location>
</feature>
<dbReference type="EC" id="3.2.1.143" evidence="2"/>
<feature type="domain" description="PARG catalytic Macro" evidence="5">
    <location>
        <begin position="201"/>
        <end position="343"/>
    </location>
</feature>
<feature type="compositionally biased region" description="Pro residues" evidence="4">
    <location>
        <begin position="408"/>
        <end position="417"/>
    </location>
</feature>
<dbReference type="InterPro" id="IPR046372">
    <property type="entry name" value="PARG_cat_C"/>
</dbReference>
<dbReference type="GO" id="GO:1990966">
    <property type="term" value="P:ATP generation from poly-ADP-D-ribose"/>
    <property type="evidence" value="ECO:0007669"/>
    <property type="project" value="TreeGrafter"/>
</dbReference>
<dbReference type="InterPro" id="IPR048362">
    <property type="entry name" value="PARG_helical"/>
</dbReference>
<keyword evidence="3" id="KW-0378">Hydrolase</keyword>
<dbReference type="GO" id="GO:0005737">
    <property type="term" value="C:cytoplasm"/>
    <property type="evidence" value="ECO:0007669"/>
    <property type="project" value="TreeGrafter"/>
</dbReference>
<feature type="compositionally biased region" description="Low complexity" evidence="4">
    <location>
        <begin position="386"/>
        <end position="407"/>
    </location>
</feature>